<feature type="domain" description="NAD-dependent epimerase/dehydratase" evidence="1">
    <location>
        <begin position="3"/>
        <end position="219"/>
    </location>
</feature>
<sequence>MRILVTGATGFLGGAVARRLADAGHDVTGTGRDAGRGRALHAAGIRFMPAALADVAAWPALLDGTDAVVHSAARSTLWAPWADLQADNVDASVMIARLCAQRQLPLVHISSPSVYNASGRSVRVPEDTPVGPRFDTPYARSKYLAELGVQRAHPAATLLRPRGLYGPGDPALMPRIVRALSAGRLPRLTRTEVHTELTHVRNAAHAVHLAVERPVAGPVNITDGEPVPVWATIDRVARRIGAPAPQRFVPARMAEHAARLLELAAQVRPGAAEPVVTASGVRLLTRPMSLDLTRARTALGYAPVVSVAEGLDEVMADLAATHA</sequence>
<dbReference type="InterPro" id="IPR001509">
    <property type="entry name" value="Epimerase_deHydtase"/>
</dbReference>
<protein>
    <submittedName>
        <fullName evidence="2">NAD-dependent epimerase/dehydratase family protein</fullName>
    </submittedName>
</protein>
<dbReference type="PANTHER" id="PTHR48079">
    <property type="entry name" value="PROTEIN YEEZ"/>
    <property type="match status" value="1"/>
</dbReference>
<accession>A0ABV7ZBI9</accession>
<evidence type="ECO:0000313" key="2">
    <source>
        <dbReference type="EMBL" id="MFC3834350.1"/>
    </source>
</evidence>
<gene>
    <name evidence="2" type="ORF">ACFOSB_15965</name>
</gene>
<dbReference type="SUPFAM" id="SSF51735">
    <property type="entry name" value="NAD(P)-binding Rossmann-fold domains"/>
    <property type="match status" value="1"/>
</dbReference>
<dbReference type="Pfam" id="PF01370">
    <property type="entry name" value="Epimerase"/>
    <property type="match status" value="1"/>
</dbReference>
<dbReference type="RefSeq" id="WP_380102897.1">
    <property type="nucleotide sequence ID" value="NZ_JBHRZG010000022.1"/>
</dbReference>
<organism evidence="2 3">
    <name type="scientific">Deinococcus rufus</name>
    <dbReference type="NCBI Taxonomy" id="2136097"/>
    <lineage>
        <taxon>Bacteria</taxon>
        <taxon>Thermotogati</taxon>
        <taxon>Deinococcota</taxon>
        <taxon>Deinococci</taxon>
        <taxon>Deinococcales</taxon>
        <taxon>Deinococcaceae</taxon>
        <taxon>Deinococcus</taxon>
    </lineage>
</organism>
<proteinExistence type="predicted"/>
<name>A0ABV7ZBI9_9DEIO</name>
<keyword evidence="3" id="KW-1185">Reference proteome</keyword>
<dbReference type="InterPro" id="IPR051783">
    <property type="entry name" value="NAD(P)-dependent_oxidoreduct"/>
</dbReference>
<evidence type="ECO:0000313" key="3">
    <source>
        <dbReference type="Proteomes" id="UP001595803"/>
    </source>
</evidence>
<comment type="caution">
    <text evidence="2">The sequence shown here is derived from an EMBL/GenBank/DDBJ whole genome shotgun (WGS) entry which is preliminary data.</text>
</comment>
<evidence type="ECO:0000259" key="1">
    <source>
        <dbReference type="Pfam" id="PF01370"/>
    </source>
</evidence>
<dbReference type="InterPro" id="IPR036291">
    <property type="entry name" value="NAD(P)-bd_dom_sf"/>
</dbReference>
<dbReference type="Proteomes" id="UP001595803">
    <property type="component" value="Unassembled WGS sequence"/>
</dbReference>
<dbReference type="EMBL" id="JBHRZG010000022">
    <property type="protein sequence ID" value="MFC3834350.1"/>
    <property type="molecule type" value="Genomic_DNA"/>
</dbReference>
<dbReference type="PANTHER" id="PTHR48079:SF6">
    <property type="entry name" value="NAD(P)-BINDING DOMAIN-CONTAINING PROTEIN-RELATED"/>
    <property type="match status" value="1"/>
</dbReference>
<dbReference type="Gene3D" id="3.40.50.720">
    <property type="entry name" value="NAD(P)-binding Rossmann-like Domain"/>
    <property type="match status" value="1"/>
</dbReference>
<reference evidence="3" key="1">
    <citation type="journal article" date="2019" name="Int. J. Syst. Evol. Microbiol.">
        <title>The Global Catalogue of Microorganisms (GCM) 10K type strain sequencing project: providing services to taxonomists for standard genome sequencing and annotation.</title>
        <authorList>
            <consortium name="The Broad Institute Genomics Platform"/>
            <consortium name="The Broad Institute Genome Sequencing Center for Infectious Disease"/>
            <person name="Wu L."/>
            <person name="Ma J."/>
        </authorList>
    </citation>
    <scope>NUCLEOTIDE SEQUENCE [LARGE SCALE GENOMIC DNA]</scope>
    <source>
        <strain evidence="3">CCTCC AB 2017081</strain>
    </source>
</reference>